<keyword evidence="3" id="KW-1185">Reference proteome</keyword>
<name>A0A229RFN8_AMYAL</name>
<dbReference type="NCBIfam" id="TIGR02913">
    <property type="entry name" value="HAF_rpt"/>
    <property type="match status" value="1"/>
</dbReference>
<comment type="caution">
    <text evidence="2">The sequence shown here is derived from an EMBL/GenBank/DDBJ whole genome shotgun (WGS) entry which is preliminary data.</text>
</comment>
<dbReference type="EMBL" id="NMQU01000104">
    <property type="protein sequence ID" value="OXM45395.1"/>
    <property type="molecule type" value="Genomic_DNA"/>
</dbReference>
<protein>
    <recommendedName>
        <fullName evidence="4">HAF repeat-containing protein</fullName>
    </recommendedName>
</protein>
<feature type="chain" id="PRO_5011306255" description="HAF repeat-containing protein" evidence="1">
    <location>
        <begin position="30"/>
        <end position="386"/>
    </location>
</feature>
<gene>
    <name evidence="2" type="ORF">CFP75_31090</name>
</gene>
<evidence type="ECO:0000313" key="3">
    <source>
        <dbReference type="Proteomes" id="UP000215563"/>
    </source>
</evidence>
<evidence type="ECO:0000256" key="1">
    <source>
        <dbReference type="SAM" id="SignalP"/>
    </source>
</evidence>
<dbReference type="OrthoDB" id="4310309at2"/>
<dbReference type="InterPro" id="IPR014262">
    <property type="entry name" value="HAF_rpt"/>
</dbReference>
<evidence type="ECO:0000313" key="2">
    <source>
        <dbReference type="EMBL" id="OXM45395.1"/>
    </source>
</evidence>
<dbReference type="RefSeq" id="WP_020635434.1">
    <property type="nucleotide sequence ID" value="NZ_KB913032.1"/>
</dbReference>
<accession>A0A229RFN8</accession>
<organism evidence="2 3">
    <name type="scientific">Amycolatopsis alba DSM 44262</name>
    <dbReference type="NCBI Taxonomy" id="1125972"/>
    <lineage>
        <taxon>Bacteria</taxon>
        <taxon>Bacillati</taxon>
        <taxon>Actinomycetota</taxon>
        <taxon>Actinomycetes</taxon>
        <taxon>Pseudonocardiales</taxon>
        <taxon>Pseudonocardiaceae</taxon>
        <taxon>Amycolatopsis</taxon>
    </lineage>
</organism>
<feature type="signal peptide" evidence="1">
    <location>
        <begin position="1"/>
        <end position="29"/>
    </location>
</feature>
<sequence>MFGLTGPRLWRVTAAALLLSGLAAGPAEAHDPGNTRAPAVVDLGALPGGRSAATALNDNGVVVGDSTTAGSTTSHAVRWNRARRITDLGSVDGHDTFALGVNQRGTVFGFAENCSTDPLFDCALRWSAAGTLTRLAPLAAGKGARPVAMNDFDTVVGHADSASGGHRHPVRWTSGGQVVDLGLPSGAIDAVATGINNQGLIAGLAEYPSGPRALLWDRDDAVVELPSAPHQATSWTTGVTDDGLVIGEIARLDGFHMARWRYRREGTRPPEVIEAISYTFGMSRSGISFGAEFRWDRSGRVTVLAPPRVDGVGQPAAVNDAGVVIGSVVAPDGTGAAPVWWDRSGIAHEYPKPTPNAEARAHAINNAGITVGRADFSAGQHAALWH</sequence>
<dbReference type="AlphaFoldDB" id="A0A229RFN8"/>
<reference evidence="2 3" key="1">
    <citation type="submission" date="2017-07" db="EMBL/GenBank/DDBJ databases">
        <title>Amycolatopsis alba DSM 44262 Genome sequencing and assembly.</title>
        <authorList>
            <person name="Kaur N."/>
            <person name="Mayilraj S."/>
        </authorList>
    </citation>
    <scope>NUCLEOTIDE SEQUENCE [LARGE SCALE GENOMIC DNA]</scope>
    <source>
        <strain evidence="2 3">DSM 44262</strain>
    </source>
</reference>
<keyword evidence="1" id="KW-0732">Signal</keyword>
<evidence type="ECO:0008006" key="4">
    <source>
        <dbReference type="Google" id="ProtNLM"/>
    </source>
</evidence>
<proteinExistence type="predicted"/>
<dbReference type="Proteomes" id="UP000215563">
    <property type="component" value="Unassembled WGS sequence"/>
</dbReference>